<dbReference type="EMBL" id="JACHGA010000042">
    <property type="protein sequence ID" value="MBB5278822.1"/>
    <property type="molecule type" value="Genomic_DNA"/>
</dbReference>
<sequence>MRLHLCLVGKGEIVIEEDIRMRTDLATPAAEITAVEGKIERWDAGLHRDDRCRTVIDACPALLADLCQGTYEAWWQGVDLLLDLSSKEGSP</sequence>
<organism evidence="1 2">
    <name type="scientific">Rhizobium rosettiformans</name>
    <dbReference type="NCBI Taxonomy" id="1368430"/>
    <lineage>
        <taxon>Bacteria</taxon>
        <taxon>Pseudomonadati</taxon>
        <taxon>Pseudomonadota</taxon>
        <taxon>Alphaproteobacteria</taxon>
        <taxon>Hyphomicrobiales</taxon>
        <taxon>Rhizobiaceae</taxon>
        <taxon>Rhizobium/Agrobacterium group</taxon>
        <taxon>Rhizobium</taxon>
    </lineage>
</organism>
<gene>
    <name evidence="1" type="ORF">HNR26_004943</name>
</gene>
<reference evidence="1 2" key="1">
    <citation type="submission" date="2020-08" db="EMBL/GenBank/DDBJ databases">
        <title>Genomic Encyclopedia of Type Strains, Phase IV (KMG-IV): sequencing the most valuable type-strain genomes for metagenomic binning, comparative biology and taxonomic classification.</title>
        <authorList>
            <person name="Goeker M."/>
        </authorList>
    </citation>
    <scope>NUCLEOTIDE SEQUENCE [LARGE SCALE GENOMIC DNA]</scope>
    <source>
        <strain evidence="1 2">DSM 26376</strain>
    </source>
</reference>
<evidence type="ECO:0000313" key="2">
    <source>
        <dbReference type="Proteomes" id="UP000550895"/>
    </source>
</evidence>
<accession>A0A7W8HV83</accession>
<name>A0A7W8HV83_9HYPH</name>
<protein>
    <submittedName>
        <fullName evidence="1">Uncharacterized protein</fullName>
    </submittedName>
</protein>
<comment type="caution">
    <text evidence="1">The sequence shown here is derived from an EMBL/GenBank/DDBJ whole genome shotgun (WGS) entry which is preliminary data.</text>
</comment>
<evidence type="ECO:0000313" key="1">
    <source>
        <dbReference type="EMBL" id="MBB5278822.1"/>
    </source>
</evidence>
<proteinExistence type="predicted"/>
<keyword evidence="2" id="KW-1185">Reference proteome</keyword>
<dbReference type="AlphaFoldDB" id="A0A7W8HV83"/>
<dbReference type="Proteomes" id="UP000550895">
    <property type="component" value="Unassembled WGS sequence"/>
</dbReference>